<accession>A0A7I7Y597</accession>
<protein>
    <submittedName>
        <fullName evidence="3">Uncharacterized protein</fullName>
    </submittedName>
</protein>
<dbReference type="EMBL" id="AP022612">
    <property type="protein sequence ID" value="BBZ36293.1"/>
    <property type="molecule type" value="Genomic_DNA"/>
</dbReference>
<feature type="transmembrane region" description="Helical" evidence="2">
    <location>
        <begin position="78"/>
        <end position="96"/>
    </location>
</feature>
<dbReference type="RefSeq" id="WP_085152069.1">
    <property type="nucleotide sequence ID" value="NZ_AP022612.1"/>
</dbReference>
<reference evidence="3" key="1">
    <citation type="journal article" date="2019" name="Emerg. Microbes Infect.">
        <title>Comprehensive subspecies identification of 175 nontuberculous mycobacteria species based on 7547 genomic profiles.</title>
        <authorList>
            <person name="Matsumoto Y."/>
            <person name="Kinjo T."/>
            <person name="Motooka D."/>
            <person name="Nabeya D."/>
            <person name="Jung N."/>
            <person name="Uechi K."/>
            <person name="Horii T."/>
            <person name="Iida T."/>
            <person name="Fujita J."/>
            <person name="Nakamura S."/>
        </authorList>
    </citation>
    <scope>NUCLEOTIDE SEQUENCE [LARGE SCALE GENOMIC DNA]</scope>
    <source>
        <strain evidence="3">JCM 13671</strain>
    </source>
</reference>
<keyword evidence="2" id="KW-0472">Membrane</keyword>
<keyword evidence="4" id="KW-1185">Reference proteome</keyword>
<dbReference type="Proteomes" id="UP000466931">
    <property type="component" value="Chromosome"/>
</dbReference>
<evidence type="ECO:0000313" key="4">
    <source>
        <dbReference type="Proteomes" id="UP000466931"/>
    </source>
</evidence>
<dbReference type="AlphaFoldDB" id="A0A7I7Y597"/>
<evidence type="ECO:0000313" key="3">
    <source>
        <dbReference type="EMBL" id="BBZ36293.1"/>
    </source>
</evidence>
<dbReference type="Pfam" id="PF11139">
    <property type="entry name" value="SfLAP"/>
    <property type="match status" value="1"/>
</dbReference>
<gene>
    <name evidence="3" type="ORF">MCNF_48980</name>
</gene>
<name>A0A7I7Y597_9MYCO</name>
<dbReference type="InterPro" id="IPR021315">
    <property type="entry name" value="Gap/Sap"/>
</dbReference>
<evidence type="ECO:0000256" key="2">
    <source>
        <dbReference type="SAM" id="Phobius"/>
    </source>
</evidence>
<feature type="transmembrane region" description="Helical" evidence="2">
    <location>
        <begin position="6"/>
        <end position="26"/>
    </location>
</feature>
<feature type="transmembrane region" description="Helical" evidence="2">
    <location>
        <begin position="239"/>
        <end position="257"/>
    </location>
</feature>
<keyword evidence="2" id="KW-1133">Transmembrane helix</keyword>
<feature type="compositionally biased region" description="Low complexity" evidence="1">
    <location>
        <begin position="106"/>
        <end position="115"/>
    </location>
</feature>
<feature type="transmembrane region" description="Helical" evidence="2">
    <location>
        <begin position="158"/>
        <end position="183"/>
    </location>
</feature>
<feature type="transmembrane region" description="Helical" evidence="2">
    <location>
        <begin position="195"/>
        <end position="218"/>
    </location>
</feature>
<evidence type="ECO:0000256" key="1">
    <source>
        <dbReference type="SAM" id="MobiDB-lite"/>
    </source>
</evidence>
<reference evidence="3" key="2">
    <citation type="submission" date="2020-02" db="EMBL/GenBank/DDBJ databases">
        <authorList>
            <person name="Matsumoto Y."/>
            <person name="Motooka D."/>
            <person name="Nakamura S."/>
        </authorList>
    </citation>
    <scope>NUCLEOTIDE SEQUENCE</scope>
    <source>
        <strain evidence="3">JCM 13671</strain>
    </source>
</reference>
<organism evidence="3 4">
    <name type="scientific">Mycolicibacterium confluentis</name>
    <dbReference type="NCBI Taxonomy" id="28047"/>
    <lineage>
        <taxon>Bacteria</taxon>
        <taxon>Bacillati</taxon>
        <taxon>Actinomycetota</taxon>
        <taxon>Actinomycetes</taxon>
        <taxon>Mycobacteriales</taxon>
        <taxon>Mycobacteriaceae</taxon>
        <taxon>Mycolicibacterium</taxon>
    </lineage>
</organism>
<sequence length="259" mass="26834">MWGALLIGALMTAFQPVRLAIVALVISRPRPLSNLFAYWLGGLALGIPAMLIPLFVLHSTPAIESFTTNMTTSGSLRHVQVSLGVLALAIAVVLMARASSRRREPAPAAAGGSSAVLVQDPSPPPLAGLTGPAADEERGSRRRGLWARARAAWESGSLWVAAVIGMATGGPSLDGIVLGTALIVTSGASVGTQVLAALAFTFGALMVVEAILLCSVFAPVKTKSVLEIVHDWVQRHRRGIVVVSTLLIGVVLLTQGLTG</sequence>
<proteinExistence type="predicted"/>
<feature type="transmembrane region" description="Helical" evidence="2">
    <location>
        <begin position="38"/>
        <end position="58"/>
    </location>
</feature>
<dbReference type="OrthoDB" id="4627516at2"/>
<keyword evidence="2" id="KW-0812">Transmembrane</keyword>
<feature type="region of interest" description="Disordered" evidence="1">
    <location>
        <begin position="105"/>
        <end position="140"/>
    </location>
</feature>